<dbReference type="Pfam" id="PF13676">
    <property type="entry name" value="TIR_2"/>
    <property type="match status" value="1"/>
</dbReference>
<dbReference type="SMART" id="SM00255">
    <property type="entry name" value="TIR"/>
    <property type="match status" value="1"/>
</dbReference>
<evidence type="ECO:0000256" key="8">
    <source>
        <dbReference type="ARBA" id="ARBA00023136"/>
    </source>
</evidence>
<dbReference type="SUPFAM" id="SSF52058">
    <property type="entry name" value="L domain-like"/>
    <property type="match status" value="3"/>
</dbReference>
<evidence type="ECO:0000256" key="11">
    <source>
        <dbReference type="SAM" id="Phobius"/>
    </source>
</evidence>
<keyword evidence="4 11" id="KW-0812">Transmembrane</keyword>
<dbReference type="PROSITE" id="PS50104">
    <property type="entry name" value="TIR"/>
    <property type="match status" value="1"/>
</dbReference>
<evidence type="ECO:0000256" key="2">
    <source>
        <dbReference type="ARBA" id="ARBA00009634"/>
    </source>
</evidence>
<dbReference type="SMART" id="SM00082">
    <property type="entry name" value="LRRCT"/>
    <property type="match status" value="2"/>
</dbReference>
<dbReference type="InterPro" id="IPR000483">
    <property type="entry name" value="Cys-rich_flank_reg_C"/>
</dbReference>
<evidence type="ECO:0000259" key="12">
    <source>
        <dbReference type="PROSITE" id="PS50104"/>
    </source>
</evidence>
<dbReference type="SMART" id="SM00369">
    <property type="entry name" value="LRR_TYP"/>
    <property type="match status" value="11"/>
</dbReference>
<keyword evidence="10" id="KW-0325">Glycoprotein</keyword>
<keyword evidence="6" id="KW-0677">Repeat</keyword>
<dbReference type="Pfam" id="PF13855">
    <property type="entry name" value="LRR_8"/>
    <property type="match status" value="1"/>
</dbReference>
<evidence type="ECO:0000256" key="7">
    <source>
        <dbReference type="ARBA" id="ARBA00022989"/>
    </source>
</evidence>
<feature type="transmembrane region" description="Helical" evidence="11">
    <location>
        <begin position="693"/>
        <end position="717"/>
    </location>
</feature>
<protein>
    <recommendedName>
        <fullName evidence="12">TIR domain-containing protein</fullName>
    </recommendedName>
</protein>
<dbReference type="InterPro" id="IPR000157">
    <property type="entry name" value="TIR_dom"/>
</dbReference>
<gene>
    <name evidence="13" type="ORF">HHI36_000664</name>
</gene>
<dbReference type="Proteomes" id="UP001516400">
    <property type="component" value="Unassembled WGS sequence"/>
</dbReference>
<evidence type="ECO:0000256" key="6">
    <source>
        <dbReference type="ARBA" id="ARBA00022737"/>
    </source>
</evidence>
<dbReference type="PANTHER" id="PTHR24365">
    <property type="entry name" value="TOLL-LIKE RECEPTOR"/>
    <property type="match status" value="1"/>
</dbReference>
<organism evidence="13 14">
    <name type="scientific">Cryptolaemus montrouzieri</name>
    <dbReference type="NCBI Taxonomy" id="559131"/>
    <lineage>
        <taxon>Eukaryota</taxon>
        <taxon>Metazoa</taxon>
        <taxon>Ecdysozoa</taxon>
        <taxon>Arthropoda</taxon>
        <taxon>Hexapoda</taxon>
        <taxon>Insecta</taxon>
        <taxon>Pterygota</taxon>
        <taxon>Neoptera</taxon>
        <taxon>Endopterygota</taxon>
        <taxon>Coleoptera</taxon>
        <taxon>Polyphaga</taxon>
        <taxon>Cucujiformia</taxon>
        <taxon>Coccinelloidea</taxon>
        <taxon>Coccinellidae</taxon>
        <taxon>Scymninae</taxon>
        <taxon>Scymnini</taxon>
        <taxon>Cryptolaemus</taxon>
    </lineage>
</organism>
<dbReference type="EMBL" id="JABFTP020000185">
    <property type="protein sequence ID" value="KAL3286152.1"/>
    <property type="molecule type" value="Genomic_DNA"/>
</dbReference>
<keyword evidence="8 11" id="KW-0472">Membrane</keyword>
<comment type="subcellular location">
    <subcellularLocation>
        <location evidence="1">Membrane</location>
        <topology evidence="1">Single-pass type I membrane protein</topology>
    </subcellularLocation>
</comment>
<proteinExistence type="inferred from homology"/>
<dbReference type="InterPro" id="IPR035897">
    <property type="entry name" value="Toll_tir_struct_dom_sf"/>
</dbReference>
<dbReference type="SUPFAM" id="SSF52200">
    <property type="entry name" value="Toll/Interleukin receptor TIR domain"/>
    <property type="match status" value="1"/>
</dbReference>
<reference evidence="13 14" key="1">
    <citation type="journal article" date="2021" name="BMC Biol.">
        <title>Horizontally acquired antibacterial genes associated with adaptive radiation of ladybird beetles.</title>
        <authorList>
            <person name="Li H.S."/>
            <person name="Tang X.F."/>
            <person name="Huang Y.H."/>
            <person name="Xu Z.Y."/>
            <person name="Chen M.L."/>
            <person name="Du X.Y."/>
            <person name="Qiu B.Y."/>
            <person name="Chen P.T."/>
            <person name="Zhang W."/>
            <person name="Slipinski A."/>
            <person name="Escalona H.E."/>
            <person name="Waterhouse R.M."/>
            <person name="Zwick A."/>
            <person name="Pang H."/>
        </authorList>
    </citation>
    <scope>NUCLEOTIDE SEQUENCE [LARGE SCALE GENOMIC DNA]</scope>
    <source>
        <strain evidence="13">SYSU2018</strain>
    </source>
</reference>
<keyword evidence="3" id="KW-0433">Leucine-rich repeat</keyword>
<evidence type="ECO:0000313" key="13">
    <source>
        <dbReference type="EMBL" id="KAL3286152.1"/>
    </source>
</evidence>
<dbReference type="FunFam" id="3.80.10.10:FF:001164">
    <property type="entry name" value="GH01279p"/>
    <property type="match status" value="1"/>
</dbReference>
<keyword evidence="9" id="KW-0675">Receptor</keyword>
<dbReference type="AlphaFoldDB" id="A0ABD2P620"/>
<evidence type="ECO:0000256" key="5">
    <source>
        <dbReference type="ARBA" id="ARBA00022729"/>
    </source>
</evidence>
<sequence length="896" mass="104285">MSFNYALSYSLQYRQGSKTKIENSRLQRSFALHFFSLPMRKLSRLSLKSTVIDTEMKFDRIIAPNLTSLELEEIDIRIGAKMFRNHSQLLELNLSFNNIAYLEENVFENLFKLENLHLSKNNIEYLDNDLFAHLYNLRYLMLDFNDIENLNNETFKNLHKLNSLDLSNNNVLKVHRDVFRALTSIQHIFLDHNPGLELDDYLFSNFSKLEVVNLGHSNLKHLPETLFLGSDKITEILLENNHLESIPKKLFKGLTGLKTLKIHNNLLHELDGEIFASLGKLKVLELNHNEISGIDSDVFKQLVNLKELKLHNNMITYIKNDSFRYNQRLEKIYMANNKYEYTVDNGHYFSLTPFSSCLGLKYLDLSNNLVKDLPEDLFIYTKHLKNINLKNNRIESVDIASLWKIARKGVLLNVERNNITHFFFDAAFIPEQEISPSSEDYEDLEDEDSLILISNNPLNCDCYAESFLDLITNKMAPARDLGIFFKYEELSCRSPPDLNRIKFSEVSPMTLLCPLEEVISVPSCTSSHECQCSWRPYDKTAIVDCANKNLTIVPELLLPESLGFNQTEVHLENNNLKKAPFRQNGYNNVTRLYLSGNKIDTFAWIPPKVEVIDLSGNKIQKLTHITMAMMSLYSVRNITLGDNPWACGCEISNMTQFLRENVKKIDTQRIKCEEDGALIVNLSKSDICEDHTVFYLISVVVFSIILSVLLMGLAFYYKYRLEIKIWLYARNLCSTFLQEEELDKHKKYDVFISYSHKDEEFVLNDLLPELETGPYPYKVCLHYRDWIPGDFIADNIASSVVNSKRTLVVLTPNFLESVWGKMEFRAAHTEAMKERRNRVILVVKDDFDIDSVDDELKTYMRTNTYIRWRDSWFWEKLKYALPRKDRSLPGDCEIIV</sequence>
<dbReference type="InterPro" id="IPR001611">
    <property type="entry name" value="Leu-rich_rpt"/>
</dbReference>
<name>A0ABD2P620_9CUCU</name>
<evidence type="ECO:0000256" key="9">
    <source>
        <dbReference type="ARBA" id="ARBA00023170"/>
    </source>
</evidence>
<evidence type="ECO:0000256" key="10">
    <source>
        <dbReference type="ARBA" id="ARBA00023180"/>
    </source>
</evidence>
<evidence type="ECO:0000256" key="4">
    <source>
        <dbReference type="ARBA" id="ARBA00022692"/>
    </source>
</evidence>
<dbReference type="InterPro" id="IPR032675">
    <property type="entry name" value="LRR_dom_sf"/>
</dbReference>
<dbReference type="InterPro" id="IPR003591">
    <property type="entry name" value="Leu-rich_rpt_typical-subtyp"/>
</dbReference>
<keyword evidence="5" id="KW-0732">Signal</keyword>
<dbReference type="SMART" id="SM00365">
    <property type="entry name" value="LRR_SD22"/>
    <property type="match status" value="7"/>
</dbReference>
<dbReference type="GO" id="GO:0071944">
    <property type="term" value="C:cell periphery"/>
    <property type="evidence" value="ECO:0007669"/>
    <property type="project" value="UniProtKB-ARBA"/>
</dbReference>
<dbReference type="InterPro" id="IPR026906">
    <property type="entry name" value="LRR_5"/>
</dbReference>
<dbReference type="FunFam" id="3.80.10.10:FF:000727">
    <property type="entry name" value="Toll-like protein"/>
    <property type="match status" value="1"/>
</dbReference>
<keyword evidence="7 11" id="KW-1133">Transmembrane helix</keyword>
<dbReference type="PRINTS" id="PR01537">
    <property type="entry name" value="INTRLKN1R1F"/>
</dbReference>
<feature type="domain" description="TIR" evidence="12">
    <location>
        <begin position="746"/>
        <end position="881"/>
    </location>
</feature>
<dbReference type="FunFam" id="3.40.50.10140:FF:000026">
    <property type="entry name" value="Toll-like receptor 2"/>
    <property type="match status" value="1"/>
</dbReference>
<comment type="caution">
    <text evidence="13">The sequence shown here is derived from an EMBL/GenBank/DDBJ whole genome shotgun (WGS) entry which is preliminary data.</text>
</comment>
<dbReference type="PANTHER" id="PTHR24365:SF541">
    <property type="entry name" value="PROTEIN TOLL-RELATED"/>
    <property type="match status" value="1"/>
</dbReference>
<keyword evidence="14" id="KW-1185">Reference proteome</keyword>
<comment type="similarity">
    <text evidence="2">Belongs to the Toll-like receptor family.</text>
</comment>
<accession>A0ABD2P620</accession>
<dbReference type="Gene3D" id="3.80.10.10">
    <property type="entry name" value="Ribonuclease Inhibitor"/>
    <property type="match status" value="4"/>
</dbReference>
<dbReference type="Pfam" id="PF13306">
    <property type="entry name" value="LRR_5"/>
    <property type="match status" value="2"/>
</dbReference>
<evidence type="ECO:0000313" key="14">
    <source>
        <dbReference type="Proteomes" id="UP001516400"/>
    </source>
</evidence>
<dbReference type="Gene3D" id="3.40.50.10140">
    <property type="entry name" value="Toll/interleukin-1 receptor homology (TIR) domain"/>
    <property type="match status" value="1"/>
</dbReference>
<evidence type="ECO:0000256" key="3">
    <source>
        <dbReference type="ARBA" id="ARBA00022614"/>
    </source>
</evidence>
<dbReference type="PROSITE" id="PS51450">
    <property type="entry name" value="LRR"/>
    <property type="match status" value="5"/>
</dbReference>
<evidence type="ECO:0000256" key="1">
    <source>
        <dbReference type="ARBA" id="ARBA00004479"/>
    </source>
</evidence>
<dbReference type="GO" id="GO:0016020">
    <property type="term" value="C:membrane"/>
    <property type="evidence" value="ECO:0007669"/>
    <property type="project" value="UniProtKB-SubCell"/>
</dbReference>